<dbReference type="InterPro" id="IPR003439">
    <property type="entry name" value="ABC_transporter-like_ATP-bd"/>
</dbReference>
<sequence>MALVEFEHVEKYYGDYHALRDINLRFEKGQVVVLLGPSGSGKSTLIRTINGLEAVDKGSLLVNGHQVAGASQKDLVPLRKEVGMVFQHFNLYPHKTVLENVTLAPIKVLGIDKKEAEKTAQKYLEFVNMWDKKDSYPAMLSGGQKQRIAIARGLAMHPELLLFDEPTSALDPETIGDVLAVMQKLAHDGMNMIIVTHEMGFAREVADRIILPPLTNQIVNLIKNTSTVAIISGVDLMFVTKSWSALNGNYIPAFLGAALLYFSLCFPVAQFGRKMEQANKKAYSL</sequence>
<reference evidence="11" key="1">
    <citation type="journal article" date="2020" name="J. Clin. Microbiol.">
        <title>Streptococcus pseudopneumoniae: Use of whole genome sequences to validate methods used for identification.</title>
        <authorList>
            <person name="Jensen C.S."/>
            <person name="Iversen K.H."/>
            <person name="Dargis R."/>
            <person name="Shewmaker P."/>
            <person name="Rasmussen S."/>
            <person name="Christensen J.J."/>
            <person name="Nielsen X.C."/>
        </authorList>
    </citation>
    <scope>NUCLEOTIDE SEQUENCE</scope>
    <source>
        <strain evidence="11">256-03</strain>
    </source>
</reference>
<dbReference type="SMART" id="SM00382">
    <property type="entry name" value="AAA"/>
    <property type="match status" value="1"/>
</dbReference>
<keyword evidence="8 9" id="KW-0472">Membrane</keyword>
<evidence type="ECO:0000256" key="6">
    <source>
        <dbReference type="ARBA" id="ARBA00022840"/>
    </source>
</evidence>
<dbReference type="Pfam" id="PF00005">
    <property type="entry name" value="ABC_tran"/>
    <property type="match status" value="1"/>
</dbReference>
<evidence type="ECO:0000256" key="9">
    <source>
        <dbReference type="SAM" id="Phobius"/>
    </source>
</evidence>
<dbReference type="InterPro" id="IPR027417">
    <property type="entry name" value="P-loop_NTPase"/>
</dbReference>
<evidence type="ECO:0000256" key="2">
    <source>
        <dbReference type="ARBA" id="ARBA00005417"/>
    </source>
</evidence>
<dbReference type="SUPFAM" id="SSF161098">
    <property type="entry name" value="MetI-like"/>
    <property type="match status" value="1"/>
</dbReference>
<dbReference type="GO" id="GO:0005524">
    <property type="term" value="F:ATP binding"/>
    <property type="evidence" value="ECO:0007669"/>
    <property type="project" value="UniProtKB-KW"/>
</dbReference>
<evidence type="ECO:0000256" key="4">
    <source>
        <dbReference type="ARBA" id="ARBA00022692"/>
    </source>
</evidence>
<comment type="subcellular location">
    <subcellularLocation>
        <location evidence="1">Membrane</location>
        <topology evidence="1">Multi-pass membrane protein</topology>
    </subcellularLocation>
</comment>
<dbReference type="Gene3D" id="3.40.50.300">
    <property type="entry name" value="P-loop containing nucleotide triphosphate hydrolases"/>
    <property type="match status" value="1"/>
</dbReference>
<dbReference type="InterPro" id="IPR035906">
    <property type="entry name" value="MetI-like_sf"/>
</dbReference>
<accession>A0AAW4C6J5</accession>
<gene>
    <name evidence="11" type="ORF">IAI20_04390</name>
</gene>
<dbReference type="InterPro" id="IPR050086">
    <property type="entry name" value="MetN_ABC_transporter-like"/>
</dbReference>
<dbReference type="InterPro" id="IPR017871">
    <property type="entry name" value="ABC_transporter-like_CS"/>
</dbReference>
<dbReference type="CDD" id="cd03262">
    <property type="entry name" value="ABC_HisP_GlnQ"/>
    <property type="match status" value="1"/>
</dbReference>
<keyword evidence="3" id="KW-0813">Transport</keyword>
<proteinExistence type="inferred from homology"/>
<evidence type="ECO:0000256" key="3">
    <source>
        <dbReference type="ARBA" id="ARBA00022448"/>
    </source>
</evidence>
<evidence type="ECO:0000256" key="8">
    <source>
        <dbReference type="ARBA" id="ARBA00023136"/>
    </source>
</evidence>
<dbReference type="InterPro" id="IPR003593">
    <property type="entry name" value="AAA+_ATPase"/>
</dbReference>
<dbReference type="PROSITE" id="PS00211">
    <property type="entry name" value="ABC_TRANSPORTER_1"/>
    <property type="match status" value="1"/>
</dbReference>
<comment type="caution">
    <text evidence="11">The sequence shown here is derived from an EMBL/GenBank/DDBJ whole genome shotgun (WGS) entry which is preliminary data.</text>
</comment>
<dbReference type="PANTHER" id="PTHR43166:SF4">
    <property type="entry name" value="PHOSPHONATES IMPORT ATP-BINDING PROTEIN PHNC"/>
    <property type="match status" value="1"/>
</dbReference>
<dbReference type="EMBL" id="JACSZI010000013">
    <property type="protein sequence ID" value="MBF9673354.1"/>
    <property type="molecule type" value="Genomic_DNA"/>
</dbReference>
<keyword evidence="4 9" id="KW-0812">Transmembrane</keyword>
<evidence type="ECO:0000313" key="11">
    <source>
        <dbReference type="EMBL" id="MBF9673354.1"/>
    </source>
</evidence>
<dbReference type="RefSeq" id="WP_172930913.1">
    <property type="nucleotide sequence ID" value="NZ_JACSZA010000059.1"/>
</dbReference>
<evidence type="ECO:0000259" key="10">
    <source>
        <dbReference type="PROSITE" id="PS50893"/>
    </source>
</evidence>
<feature type="transmembrane region" description="Helical" evidence="9">
    <location>
        <begin position="250"/>
        <end position="271"/>
    </location>
</feature>
<dbReference type="GO" id="GO:0016887">
    <property type="term" value="F:ATP hydrolysis activity"/>
    <property type="evidence" value="ECO:0007669"/>
    <property type="project" value="InterPro"/>
</dbReference>
<keyword evidence="5" id="KW-0547">Nucleotide-binding</keyword>
<comment type="similarity">
    <text evidence="2">Belongs to the ABC transporter superfamily.</text>
</comment>
<evidence type="ECO:0000256" key="7">
    <source>
        <dbReference type="ARBA" id="ARBA00022989"/>
    </source>
</evidence>
<dbReference type="PANTHER" id="PTHR43166">
    <property type="entry name" value="AMINO ACID IMPORT ATP-BINDING PROTEIN"/>
    <property type="match status" value="1"/>
</dbReference>
<dbReference type="Proteomes" id="UP000743672">
    <property type="component" value="Unassembled WGS sequence"/>
</dbReference>
<protein>
    <submittedName>
        <fullName evidence="11">ATP-binding cassette domain-containing protein</fullName>
    </submittedName>
</protein>
<dbReference type="SUPFAM" id="SSF52540">
    <property type="entry name" value="P-loop containing nucleoside triphosphate hydrolases"/>
    <property type="match status" value="1"/>
</dbReference>
<keyword evidence="7 9" id="KW-1133">Transmembrane helix</keyword>
<evidence type="ECO:0000256" key="5">
    <source>
        <dbReference type="ARBA" id="ARBA00022741"/>
    </source>
</evidence>
<keyword evidence="6 11" id="KW-0067">ATP-binding</keyword>
<name>A0AAW4C6J5_9STRE</name>
<feature type="domain" description="ABC transporter" evidence="10">
    <location>
        <begin position="4"/>
        <end position="239"/>
    </location>
</feature>
<dbReference type="GO" id="GO:0016020">
    <property type="term" value="C:membrane"/>
    <property type="evidence" value="ECO:0007669"/>
    <property type="project" value="UniProtKB-SubCell"/>
</dbReference>
<organism evidence="11 12">
    <name type="scientific">Streptococcus pseudopneumoniae</name>
    <dbReference type="NCBI Taxonomy" id="257758"/>
    <lineage>
        <taxon>Bacteria</taxon>
        <taxon>Bacillati</taxon>
        <taxon>Bacillota</taxon>
        <taxon>Bacilli</taxon>
        <taxon>Lactobacillales</taxon>
        <taxon>Streptococcaceae</taxon>
        <taxon>Streptococcus</taxon>
    </lineage>
</organism>
<dbReference type="Gene3D" id="1.10.3720.10">
    <property type="entry name" value="MetI-like"/>
    <property type="match status" value="1"/>
</dbReference>
<dbReference type="AlphaFoldDB" id="A0AAW4C6J5"/>
<dbReference type="PROSITE" id="PS50893">
    <property type="entry name" value="ABC_TRANSPORTER_2"/>
    <property type="match status" value="1"/>
</dbReference>
<evidence type="ECO:0000313" key="12">
    <source>
        <dbReference type="Proteomes" id="UP000743672"/>
    </source>
</evidence>
<evidence type="ECO:0000256" key="1">
    <source>
        <dbReference type="ARBA" id="ARBA00004141"/>
    </source>
</evidence>